<reference evidence="1 2" key="1">
    <citation type="submission" date="2019-04" db="EMBL/GenBank/DDBJ databases">
        <title>Friends and foes A comparative genomics study of 23 Aspergillus species from section Flavi.</title>
        <authorList>
            <consortium name="DOE Joint Genome Institute"/>
            <person name="Kjaerbolling I."/>
            <person name="Vesth T."/>
            <person name="Frisvad J.C."/>
            <person name="Nybo J.L."/>
            <person name="Theobald S."/>
            <person name="Kildgaard S."/>
            <person name="Isbrandt T."/>
            <person name="Kuo A."/>
            <person name="Sato A."/>
            <person name="Lyhne E.K."/>
            <person name="Kogle M.E."/>
            <person name="Wiebenga A."/>
            <person name="Kun R.S."/>
            <person name="Lubbers R.J."/>
            <person name="Makela M.R."/>
            <person name="Barry K."/>
            <person name="Chovatia M."/>
            <person name="Clum A."/>
            <person name="Daum C."/>
            <person name="Haridas S."/>
            <person name="He G."/>
            <person name="LaButti K."/>
            <person name="Lipzen A."/>
            <person name="Mondo S."/>
            <person name="Riley R."/>
            <person name="Salamov A."/>
            <person name="Simmons B.A."/>
            <person name="Magnuson J.K."/>
            <person name="Henrissat B."/>
            <person name="Mortensen U.H."/>
            <person name="Larsen T.O."/>
            <person name="Devries R.P."/>
            <person name="Grigoriev I.V."/>
            <person name="Machida M."/>
            <person name="Baker S.E."/>
            <person name="Andersen M.R."/>
        </authorList>
    </citation>
    <scope>NUCLEOTIDE SEQUENCE [LARGE SCALE GENOMIC DNA]</scope>
    <source>
        <strain evidence="1 2">IBT 18842</strain>
    </source>
</reference>
<dbReference type="AlphaFoldDB" id="A0A5N6TFX2"/>
<dbReference type="InterPro" id="IPR026893">
    <property type="entry name" value="Tyr/Ser_Pase_IphP-type"/>
</dbReference>
<evidence type="ECO:0000313" key="1">
    <source>
        <dbReference type="EMBL" id="KAE8145275.1"/>
    </source>
</evidence>
<dbReference type="InterPro" id="IPR029021">
    <property type="entry name" value="Prot-tyrosine_phosphatase-like"/>
</dbReference>
<dbReference type="Proteomes" id="UP000325780">
    <property type="component" value="Unassembled WGS sequence"/>
</dbReference>
<proteinExistence type="predicted"/>
<organism evidence="1 2">
    <name type="scientific">Aspergillus avenaceus</name>
    <dbReference type="NCBI Taxonomy" id="36643"/>
    <lineage>
        <taxon>Eukaryota</taxon>
        <taxon>Fungi</taxon>
        <taxon>Dikarya</taxon>
        <taxon>Ascomycota</taxon>
        <taxon>Pezizomycotina</taxon>
        <taxon>Eurotiomycetes</taxon>
        <taxon>Eurotiomycetidae</taxon>
        <taxon>Eurotiales</taxon>
        <taxon>Aspergillaceae</taxon>
        <taxon>Aspergillus</taxon>
        <taxon>Aspergillus subgen. Circumdati</taxon>
    </lineage>
</organism>
<sequence>MWELFSVRSAGMVAFLGTVQQTWGGVEGYLVTYLGFSGEEIEIMRKNLKKEYR</sequence>
<dbReference type="Gene3D" id="3.90.190.10">
    <property type="entry name" value="Protein tyrosine phosphatase superfamily"/>
    <property type="match status" value="1"/>
</dbReference>
<evidence type="ECO:0000313" key="2">
    <source>
        <dbReference type="Proteomes" id="UP000325780"/>
    </source>
</evidence>
<accession>A0A5N6TFX2</accession>
<name>A0A5N6TFX2_ASPAV</name>
<dbReference type="OrthoDB" id="449382at2759"/>
<protein>
    <submittedName>
        <fullName evidence="1">Uncharacterized protein</fullName>
    </submittedName>
</protein>
<dbReference type="GO" id="GO:0004721">
    <property type="term" value="F:phosphoprotein phosphatase activity"/>
    <property type="evidence" value="ECO:0007669"/>
    <property type="project" value="InterPro"/>
</dbReference>
<dbReference type="Pfam" id="PF13350">
    <property type="entry name" value="Y_phosphatase3"/>
    <property type="match status" value="1"/>
</dbReference>
<dbReference type="SUPFAM" id="SSF52799">
    <property type="entry name" value="(Phosphotyrosine protein) phosphatases II"/>
    <property type="match status" value="1"/>
</dbReference>
<keyword evidence="2" id="KW-1185">Reference proteome</keyword>
<gene>
    <name evidence="1" type="ORF">BDV25DRAFT_165010</name>
</gene>
<dbReference type="EMBL" id="ML742364">
    <property type="protein sequence ID" value="KAE8145275.1"/>
    <property type="molecule type" value="Genomic_DNA"/>
</dbReference>